<sequence>MARTNWTNWPRGDWKELQEDYDSPPSLRMGRRRRGGRAGNMPVLIVCLSFLQHEMSGQSPSRSYSTDKDTIPSRQLWAMRPSAKPETLTLLSEVASLSQHKAPTKHPLADLI</sequence>
<comment type="caution">
    <text evidence="2">The sequence shown here is derived from an EMBL/GenBank/DDBJ whole genome shotgun (WGS) entry which is preliminary data.</text>
</comment>
<dbReference type="EMBL" id="SRLO01000283">
    <property type="protein sequence ID" value="TNN62953.1"/>
    <property type="molecule type" value="Genomic_DNA"/>
</dbReference>
<reference evidence="2 3" key="1">
    <citation type="submission" date="2019-03" db="EMBL/GenBank/DDBJ databases">
        <title>First draft genome of Liparis tanakae, snailfish: a comprehensive survey of snailfish specific genes.</title>
        <authorList>
            <person name="Kim W."/>
            <person name="Song I."/>
            <person name="Jeong J.-H."/>
            <person name="Kim D."/>
            <person name="Kim S."/>
            <person name="Ryu S."/>
            <person name="Song J.Y."/>
            <person name="Lee S.K."/>
        </authorList>
    </citation>
    <scope>NUCLEOTIDE SEQUENCE [LARGE SCALE GENOMIC DNA]</scope>
    <source>
        <tissue evidence="2">Muscle</tissue>
    </source>
</reference>
<gene>
    <name evidence="2" type="ORF">EYF80_026833</name>
</gene>
<evidence type="ECO:0000313" key="2">
    <source>
        <dbReference type="EMBL" id="TNN62953.1"/>
    </source>
</evidence>
<accession>A0A4Z2HD54</accession>
<feature type="region of interest" description="Disordered" evidence="1">
    <location>
        <begin position="15"/>
        <end position="37"/>
    </location>
</feature>
<dbReference type="Proteomes" id="UP000314294">
    <property type="component" value="Unassembled WGS sequence"/>
</dbReference>
<evidence type="ECO:0000313" key="3">
    <source>
        <dbReference type="Proteomes" id="UP000314294"/>
    </source>
</evidence>
<dbReference type="AlphaFoldDB" id="A0A4Z2HD54"/>
<protein>
    <submittedName>
        <fullName evidence="2">Uncharacterized protein</fullName>
    </submittedName>
</protein>
<organism evidence="2 3">
    <name type="scientific">Liparis tanakae</name>
    <name type="common">Tanaka's snailfish</name>
    <dbReference type="NCBI Taxonomy" id="230148"/>
    <lineage>
        <taxon>Eukaryota</taxon>
        <taxon>Metazoa</taxon>
        <taxon>Chordata</taxon>
        <taxon>Craniata</taxon>
        <taxon>Vertebrata</taxon>
        <taxon>Euteleostomi</taxon>
        <taxon>Actinopterygii</taxon>
        <taxon>Neopterygii</taxon>
        <taxon>Teleostei</taxon>
        <taxon>Neoteleostei</taxon>
        <taxon>Acanthomorphata</taxon>
        <taxon>Eupercaria</taxon>
        <taxon>Perciformes</taxon>
        <taxon>Cottioidei</taxon>
        <taxon>Cottales</taxon>
        <taxon>Liparidae</taxon>
        <taxon>Liparis</taxon>
    </lineage>
</organism>
<keyword evidence="3" id="KW-1185">Reference proteome</keyword>
<name>A0A4Z2HD54_9TELE</name>
<proteinExistence type="predicted"/>
<evidence type="ECO:0000256" key="1">
    <source>
        <dbReference type="SAM" id="MobiDB-lite"/>
    </source>
</evidence>